<comment type="similarity">
    <text evidence="1">Belongs to the glycosyl hydrolase 2 family.</text>
</comment>
<dbReference type="InterPro" id="IPR043534">
    <property type="entry name" value="EBDG/EBM"/>
</dbReference>
<keyword evidence="2 8" id="KW-0378">Hydrolase</keyword>
<evidence type="ECO:0000256" key="4">
    <source>
        <dbReference type="SAM" id="MobiDB-lite"/>
    </source>
</evidence>
<dbReference type="OrthoDB" id="9758603at2"/>
<dbReference type="Proteomes" id="UP000093962">
    <property type="component" value="Unassembled WGS sequence"/>
</dbReference>
<name>A0A1A0N1Y0_MYCMU</name>
<gene>
    <name evidence="8" type="ORF">A5642_10915</name>
</gene>
<dbReference type="SUPFAM" id="SSF49303">
    <property type="entry name" value="beta-Galactosidase/glucuronidase domain"/>
    <property type="match status" value="3"/>
</dbReference>
<evidence type="ECO:0000259" key="6">
    <source>
        <dbReference type="Pfam" id="PF18368"/>
    </source>
</evidence>
<dbReference type="PANTHER" id="PTHR43536">
    <property type="entry name" value="MANNOSYLGLYCOPROTEIN ENDO-BETA-MANNOSIDASE"/>
    <property type="match status" value="1"/>
</dbReference>
<feature type="region of interest" description="Disordered" evidence="4">
    <location>
        <begin position="916"/>
        <end position="960"/>
    </location>
</feature>
<dbReference type="InterPro" id="IPR006102">
    <property type="entry name" value="Ig-like_GH2"/>
</dbReference>
<protein>
    <submittedName>
        <fullName evidence="8">Glycoside hydrolase</fullName>
    </submittedName>
</protein>
<dbReference type="EMBL" id="LZSF01000033">
    <property type="protein sequence ID" value="OBA91311.1"/>
    <property type="molecule type" value="Genomic_DNA"/>
</dbReference>
<evidence type="ECO:0000256" key="2">
    <source>
        <dbReference type="ARBA" id="ARBA00022801"/>
    </source>
</evidence>
<dbReference type="GO" id="GO:0004553">
    <property type="term" value="F:hydrolase activity, hydrolyzing O-glycosyl compounds"/>
    <property type="evidence" value="ECO:0007669"/>
    <property type="project" value="InterPro"/>
</dbReference>
<dbReference type="Gene3D" id="3.20.20.80">
    <property type="entry name" value="Glycosidases"/>
    <property type="match status" value="1"/>
</dbReference>
<evidence type="ECO:0000256" key="1">
    <source>
        <dbReference type="ARBA" id="ARBA00007401"/>
    </source>
</evidence>
<evidence type="ECO:0000259" key="5">
    <source>
        <dbReference type="Pfam" id="PF00703"/>
    </source>
</evidence>
<dbReference type="SUPFAM" id="SSF49785">
    <property type="entry name" value="Galactose-binding domain-like"/>
    <property type="match status" value="1"/>
</dbReference>
<comment type="caution">
    <text evidence="8">The sequence shown here is derived from an EMBL/GenBank/DDBJ whole genome shotgun (WGS) entry which is preliminary data.</text>
</comment>
<dbReference type="AlphaFoldDB" id="A0A1A0N1Y0"/>
<feature type="domain" description="Exo-beta-D-glucosaminidase Ig-fold" evidence="6">
    <location>
        <begin position="806"/>
        <end position="909"/>
    </location>
</feature>
<feature type="domain" description="Glycoside hydrolase family 2 immunoglobulin-like beta-sandwich" evidence="5">
    <location>
        <begin position="237"/>
        <end position="355"/>
    </location>
</feature>
<dbReference type="InterPro" id="IPR013783">
    <property type="entry name" value="Ig-like_fold"/>
</dbReference>
<organism evidence="8 9">
    <name type="scientific">Mycolicibacterium mucogenicum</name>
    <name type="common">Mycobacterium mucogenicum</name>
    <dbReference type="NCBI Taxonomy" id="56689"/>
    <lineage>
        <taxon>Bacteria</taxon>
        <taxon>Bacillati</taxon>
        <taxon>Actinomycetota</taxon>
        <taxon>Actinomycetes</taxon>
        <taxon>Mycobacteriales</taxon>
        <taxon>Mycobacteriaceae</taxon>
        <taxon>Mycolicibacterium</taxon>
    </lineage>
</organism>
<dbReference type="InterPro" id="IPR054593">
    <property type="entry name" value="Beta-mannosidase-like_N2"/>
</dbReference>
<evidence type="ECO:0000256" key="3">
    <source>
        <dbReference type="ARBA" id="ARBA00023295"/>
    </source>
</evidence>
<dbReference type="Pfam" id="PF18368">
    <property type="entry name" value="Ig_GlcNase"/>
    <property type="match status" value="1"/>
</dbReference>
<dbReference type="Gene3D" id="2.60.40.10">
    <property type="entry name" value="Immunoglobulins"/>
    <property type="match status" value="3"/>
</dbReference>
<dbReference type="InterPro" id="IPR017853">
    <property type="entry name" value="GH"/>
</dbReference>
<dbReference type="InterPro" id="IPR008979">
    <property type="entry name" value="Galactose-bd-like_sf"/>
</dbReference>
<evidence type="ECO:0000313" key="8">
    <source>
        <dbReference type="EMBL" id="OBA91311.1"/>
    </source>
</evidence>
<reference evidence="8 9" key="1">
    <citation type="submission" date="2016-06" db="EMBL/GenBank/DDBJ databases">
        <authorList>
            <person name="Kjaerup R.B."/>
            <person name="Dalgaard T.S."/>
            <person name="Juul-Madsen H.R."/>
        </authorList>
    </citation>
    <scope>NUCLEOTIDE SEQUENCE [LARGE SCALE GENOMIC DNA]</scope>
    <source>
        <strain evidence="8 9">1199456.5</strain>
    </source>
</reference>
<dbReference type="Gene3D" id="2.60.120.260">
    <property type="entry name" value="Galactose-binding domain-like"/>
    <property type="match status" value="1"/>
</dbReference>
<proteinExistence type="inferred from homology"/>
<dbReference type="SUPFAM" id="SSF51445">
    <property type="entry name" value="(Trans)glycosidases"/>
    <property type="match status" value="1"/>
</dbReference>
<dbReference type="Pfam" id="PF00703">
    <property type="entry name" value="Glyco_hydro_2"/>
    <property type="match status" value="1"/>
</dbReference>
<dbReference type="Pfam" id="PF22666">
    <property type="entry name" value="Glyco_hydro_2_N2"/>
    <property type="match status" value="1"/>
</dbReference>
<evidence type="ECO:0000313" key="9">
    <source>
        <dbReference type="Proteomes" id="UP000093962"/>
    </source>
</evidence>
<feature type="compositionally biased region" description="Low complexity" evidence="4">
    <location>
        <begin position="921"/>
        <end position="954"/>
    </location>
</feature>
<accession>A0A1A0N1Y0</accession>
<dbReference type="GO" id="GO:0005975">
    <property type="term" value="P:carbohydrate metabolic process"/>
    <property type="evidence" value="ECO:0007669"/>
    <property type="project" value="InterPro"/>
</dbReference>
<keyword evidence="3" id="KW-0326">Glycosidase</keyword>
<dbReference type="PANTHER" id="PTHR43536:SF1">
    <property type="entry name" value="MANNOSYLGLYCOPROTEIN ENDO-BETA-MANNOSIDASE"/>
    <property type="match status" value="1"/>
</dbReference>
<dbReference type="InterPro" id="IPR041351">
    <property type="entry name" value="Ig_GlcNase"/>
</dbReference>
<feature type="domain" description="Beta-mannosidase-like galactose-binding" evidence="7">
    <location>
        <begin position="57"/>
        <end position="177"/>
    </location>
</feature>
<dbReference type="InterPro" id="IPR036156">
    <property type="entry name" value="Beta-gal/glucu_dom_sf"/>
</dbReference>
<evidence type="ECO:0000259" key="7">
    <source>
        <dbReference type="Pfam" id="PF22666"/>
    </source>
</evidence>
<sequence>MLGAVMSLVLLFACTGDLPRLLRPMSAAAEVELAQGWQLSSAQGMVATGAQLSLDGFPAAGPGWHQVRHMPATVLEALQDDGTYPDLYYGDNLLTKVPQDLYKQDWWYRTTFVAPAGHSTYRLNFPGINYRAEIWLNGHQIADSKQVAGMYVDHTLDVSKWIDRGRTNTLAVKVTPERALQDVDGVELADSWFDWINWNYLGYQGPGKNPANGNSFVADRNAGILKPVTLKMSGDVAITDATVNSQLPLPRTDSAQLSVRSGLTNYSDQRVNGVVRATISRAGKADIDIERPVSLAPGESRDVTFSPGDYEALRVSHPDLWWPYTMGRPDLYDLRIQFLQYGQATDELKQRFGIRSIEQGRDGSEEFPQLGSGGNFYLKVNGRDFLARGATYTPDLLYRDDPDRDNAILRYVKDLGLNMIRMESKIPGARFIERADELGIPLMVGWMCCNQWEKWPQWGQEDHRVAQDSLRSQITMLRSHASAFVWANASDGHPPADILEQYHEILRKLHWQNAVVDTVSSYTTDSSGNRLWDGIQMAGPYTWRPPAYWFDGAYAAARGASAEQGDNEHIPPFASLRKFIPPDKLWPINDMWYFHAGSNPGNEALASIRNAVVQRYGSSSGAEEFTRKAQLAHYEATRAQFESFAALGWADRKMTIYWMLNNHWPSFFGNIFDYYLRPGGAYYGAKKGLQPLSVTFDSYATGDHSTAKVSITNQSPENAVGLRVRTRIYDINGNVRDDRTSDPYDVVSGAAAVAMTLPREAPDSRVFFVRCELLNPVGEVIADNDYWQSQQDDIGDPRKDVAFELHQTAWADMTPLNYMTKARLDVSAAGSVNGDGQQVVDITLRNPTKQVAFFERAELTTAPDDDEILPIEYSDNYVTVYPGETAHVRGLVPKPGVNAGWVRVGGYNTPPVTVPVTGSNRPADSAEAASRAAIADPGLAEPAPRPAAPDAVPRVPRPGA</sequence>